<proteinExistence type="predicted"/>
<dbReference type="Proteomes" id="UP000189443">
    <property type="component" value="Chromosome"/>
</dbReference>
<evidence type="ECO:0000313" key="2">
    <source>
        <dbReference type="EMBL" id="AQS66649.1"/>
    </source>
</evidence>
<gene>
    <name evidence="2" type="ORF">B1H29_06665</name>
</gene>
<name>A0A1S6J4F2_9ACTN</name>
<sequence>MVPRPGTVHRGPRNPRPSPRGVVSAARSSVIAPALRSPSAASDTTACRVEKRLATPPKGRPATRT</sequence>
<protein>
    <submittedName>
        <fullName evidence="2">Uncharacterized protein</fullName>
    </submittedName>
</protein>
<feature type="region of interest" description="Disordered" evidence="1">
    <location>
        <begin position="1"/>
        <end position="65"/>
    </location>
</feature>
<dbReference type="KEGG" id="spac:B1H29_06665"/>
<accession>A0A1S6J4F2</accession>
<evidence type="ECO:0000313" key="3">
    <source>
        <dbReference type="Proteomes" id="UP000189443"/>
    </source>
</evidence>
<reference evidence="2 3" key="1">
    <citation type="submission" date="2017-02" db="EMBL/GenBank/DDBJ databases">
        <title>Streptomyces pactum ACT12 Genome sequencing and assembly.</title>
        <authorList>
            <person name="Xue Q."/>
            <person name="Yan X."/>
            <person name="Jia L."/>
            <person name="Yan H."/>
        </authorList>
    </citation>
    <scope>NUCLEOTIDE SEQUENCE [LARGE SCALE GENOMIC DNA]</scope>
    <source>
        <strain evidence="2 3">ACT12</strain>
    </source>
</reference>
<evidence type="ECO:0000256" key="1">
    <source>
        <dbReference type="SAM" id="MobiDB-lite"/>
    </source>
</evidence>
<dbReference type="AlphaFoldDB" id="A0A1S6J4F2"/>
<dbReference type="EMBL" id="CP019724">
    <property type="protein sequence ID" value="AQS66649.1"/>
    <property type="molecule type" value="Genomic_DNA"/>
</dbReference>
<keyword evidence="3" id="KW-1185">Reference proteome</keyword>
<organism evidence="2 3">
    <name type="scientific">Streptomyces pactum</name>
    <dbReference type="NCBI Taxonomy" id="68249"/>
    <lineage>
        <taxon>Bacteria</taxon>
        <taxon>Bacillati</taxon>
        <taxon>Actinomycetota</taxon>
        <taxon>Actinomycetes</taxon>
        <taxon>Kitasatosporales</taxon>
        <taxon>Streptomycetaceae</taxon>
        <taxon>Streptomyces</taxon>
    </lineage>
</organism>